<gene>
    <name evidence="5" type="ORF">IQ251_07740</name>
</gene>
<keyword evidence="3 5" id="KW-0645">Protease</keyword>
<dbReference type="InterPro" id="IPR001314">
    <property type="entry name" value="Peptidase_S1A"/>
</dbReference>
<proteinExistence type="inferred from homology"/>
<keyword evidence="3" id="KW-0720">Serine protease</keyword>
<dbReference type="EMBL" id="JADEYC010000012">
    <property type="protein sequence ID" value="MBE9374339.1"/>
    <property type="molecule type" value="Genomic_DNA"/>
</dbReference>
<dbReference type="PROSITE" id="PS00135">
    <property type="entry name" value="TRYPSIN_SER"/>
    <property type="match status" value="1"/>
</dbReference>
<dbReference type="PROSITE" id="PS50240">
    <property type="entry name" value="TRYPSIN_DOM"/>
    <property type="match status" value="1"/>
</dbReference>
<keyword evidence="2" id="KW-1015">Disulfide bond</keyword>
<dbReference type="FunFam" id="2.40.10.10:FF:000068">
    <property type="entry name" value="transmembrane protease serine 2"/>
    <property type="match status" value="1"/>
</dbReference>
<feature type="domain" description="Peptidase S1" evidence="4">
    <location>
        <begin position="28"/>
        <end position="256"/>
    </location>
</feature>
<dbReference type="AlphaFoldDB" id="A0A929B6W4"/>
<dbReference type="InterPro" id="IPR043504">
    <property type="entry name" value="Peptidase_S1_PA_chymotrypsin"/>
</dbReference>
<evidence type="ECO:0000256" key="3">
    <source>
        <dbReference type="RuleBase" id="RU363034"/>
    </source>
</evidence>
<reference evidence="5" key="1">
    <citation type="submission" date="2020-10" db="EMBL/GenBank/DDBJ databases">
        <title>Diversity and distribution of actinomycetes associated with coral in the coast of Hainan.</title>
        <authorList>
            <person name="Li F."/>
        </authorList>
    </citation>
    <scope>NUCLEOTIDE SEQUENCE</scope>
    <source>
        <strain evidence="5">HNM0983</strain>
    </source>
</reference>
<evidence type="ECO:0000313" key="5">
    <source>
        <dbReference type="EMBL" id="MBE9374339.1"/>
    </source>
</evidence>
<name>A0A929B6W4_9PSEU</name>
<keyword evidence="6" id="KW-1185">Reference proteome</keyword>
<evidence type="ECO:0000259" key="4">
    <source>
        <dbReference type="PROSITE" id="PS50240"/>
    </source>
</evidence>
<dbReference type="GO" id="GO:0006508">
    <property type="term" value="P:proteolysis"/>
    <property type="evidence" value="ECO:0007669"/>
    <property type="project" value="UniProtKB-KW"/>
</dbReference>
<dbReference type="InterPro" id="IPR050430">
    <property type="entry name" value="Peptidase_S1"/>
</dbReference>
<comment type="caution">
    <text evidence="5">The sequence shown here is derived from an EMBL/GenBank/DDBJ whole genome shotgun (WGS) entry which is preliminary data.</text>
</comment>
<dbReference type="Gene3D" id="2.40.10.10">
    <property type="entry name" value="Trypsin-like serine proteases"/>
    <property type="match status" value="1"/>
</dbReference>
<organism evidence="5 6">
    <name type="scientific">Saccharopolyspora montiporae</name>
    <dbReference type="NCBI Taxonomy" id="2781240"/>
    <lineage>
        <taxon>Bacteria</taxon>
        <taxon>Bacillati</taxon>
        <taxon>Actinomycetota</taxon>
        <taxon>Actinomycetes</taxon>
        <taxon>Pseudonocardiales</taxon>
        <taxon>Pseudonocardiaceae</taxon>
        <taxon>Saccharopolyspora</taxon>
    </lineage>
</organism>
<dbReference type="GO" id="GO:0004252">
    <property type="term" value="F:serine-type endopeptidase activity"/>
    <property type="evidence" value="ECO:0007669"/>
    <property type="project" value="InterPro"/>
</dbReference>
<evidence type="ECO:0000256" key="2">
    <source>
        <dbReference type="ARBA" id="ARBA00023157"/>
    </source>
</evidence>
<dbReference type="SUPFAM" id="SSF50494">
    <property type="entry name" value="Trypsin-like serine proteases"/>
    <property type="match status" value="1"/>
</dbReference>
<evidence type="ECO:0000256" key="1">
    <source>
        <dbReference type="ARBA" id="ARBA00007664"/>
    </source>
</evidence>
<accession>A0A929B6W4</accession>
<dbReference type="FunFam" id="2.40.10.10:FF:000002">
    <property type="entry name" value="Transmembrane protease serine"/>
    <property type="match status" value="1"/>
</dbReference>
<evidence type="ECO:0000313" key="6">
    <source>
        <dbReference type="Proteomes" id="UP000598360"/>
    </source>
</evidence>
<keyword evidence="3" id="KW-0378">Hydrolase</keyword>
<dbReference type="PROSITE" id="PS00134">
    <property type="entry name" value="TRYPSIN_HIS"/>
    <property type="match status" value="1"/>
</dbReference>
<dbReference type="PANTHER" id="PTHR24276">
    <property type="entry name" value="POLYSERASE-RELATED"/>
    <property type="match status" value="1"/>
</dbReference>
<protein>
    <submittedName>
        <fullName evidence="5">Serine protease</fullName>
    </submittedName>
</protein>
<comment type="similarity">
    <text evidence="1">Belongs to the peptidase S1 family.</text>
</comment>
<dbReference type="Proteomes" id="UP000598360">
    <property type="component" value="Unassembled WGS sequence"/>
</dbReference>
<dbReference type="CDD" id="cd00190">
    <property type="entry name" value="Tryp_SPc"/>
    <property type="match status" value="1"/>
</dbReference>
<dbReference type="Pfam" id="PF00089">
    <property type="entry name" value="Trypsin"/>
    <property type="match status" value="1"/>
</dbReference>
<sequence>MAAGTVAAGALTGVPAAAVTDDQPQARVLGGAETSTDQAPWAVAITDSSGRQFCGGALVSEVKVITAAHCATSSVTGDERSPGSLRAVAGRADLSSQNGSVAEVEDVWVHPEYRGYTSGDDLAVLTLRDPLPQQPLGVVGAADDSAYRPGTTGTVYGWGRTSEDGAPSGVLRSVDVPVTSGRECGHAYSEFDERGMFCAGVPEGGRDACAGDSGGPFVVDGELAGVVSYGTGCGRPGTPGVYTKVSGYSAELAAQL</sequence>
<dbReference type="PRINTS" id="PR00722">
    <property type="entry name" value="CHYMOTRYPSIN"/>
</dbReference>
<dbReference type="InterPro" id="IPR018114">
    <property type="entry name" value="TRYPSIN_HIS"/>
</dbReference>
<dbReference type="SMART" id="SM00020">
    <property type="entry name" value="Tryp_SPc"/>
    <property type="match status" value="1"/>
</dbReference>
<dbReference type="InterPro" id="IPR001254">
    <property type="entry name" value="Trypsin_dom"/>
</dbReference>
<dbReference type="PANTHER" id="PTHR24276:SF98">
    <property type="entry name" value="FI18310P1-RELATED"/>
    <property type="match status" value="1"/>
</dbReference>
<dbReference type="InterPro" id="IPR033116">
    <property type="entry name" value="TRYPSIN_SER"/>
</dbReference>
<dbReference type="InterPro" id="IPR009003">
    <property type="entry name" value="Peptidase_S1_PA"/>
</dbReference>